<dbReference type="InterPro" id="IPR041577">
    <property type="entry name" value="RT_RNaseH_2"/>
</dbReference>
<dbReference type="PANTHER" id="PTHR37984:SF5">
    <property type="entry name" value="PROTEIN NYNRIN-LIKE"/>
    <property type="match status" value="1"/>
</dbReference>
<dbReference type="GeneTree" id="ENSGT01140000282569"/>
<organism evidence="5 6">
    <name type="scientific">Cyprinus carpio carpio</name>
    <dbReference type="NCBI Taxonomy" id="630221"/>
    <lineage>
        <taxon>Eukaryota</taxon>
        <taxon>Metazoa</taxon>
        <taxon>Chordata</taxon>
        <taxon>Craniata</taxon>
        <taxon>Vertebrata</taxon>
        <taxon>Euteleostomi</taxon>
        <taxon>Actinopterygii</taxon>
        <taxon>Neopterygii</taxon>
        <taxon>Teleostei</taxon>
        <taxon>Ostariophysi</taxon>
        <taxon>Cypriniformes</taxon>
        <taxon>Cyprinidae</taxon>
        <taxon>Cyprininae</taxon>
        <taxon>Cyprinus</taxon>
    </lineage>
</organism>
<dbReference type="InterPro" id="IPR000477">
    <property type="entry name" value="RT_dom"/>
</dbReference>
<keyword evidence="6" id="KW-1185">Reference proteome</keyword>
<sequence>MVCMVPIVKTSGKIHICVDLTRLNENVIRERHILPAVDETLAKLEGARVFTKLDATSGFWQVPLHKDSMLLTTFITPEGRYYFKRLPFGISSAPEHFQKRISQLIDGVDGVLCHADDVLVIGKDRAEHDDRLHRVLQKFREAGLTLNEKCPFALTEIRFLGHVINSQGIRADPGKIKAILEMPAPKDVADVRRFMGMVNFVGKFSPRLPDLTKPIRDLLKTENSWTWGAPQQKAFLETKKELGSETVLAQYIPNHETMVSVDASSYGLGGVLTQKQTDGEWKPIVFISRSLSKAESRYAQIEKEALAVTWACERLRGYVKI</sequence>
<dbReference type="Ensembl" id="ENSCCRT00000175112.1">
    <property type="protein sequence ID" value="ENSCCRP00000164412.1"/>
    <property type="gene ID" value="ENSCCRG00000073697.1"/>
</dbReference>
<dbReference type="InterPro" id="IPR043128">
    <property type="entry name" value="Rev_trsase/Diguanyl_cyclase"/>
</dbReference>
<evidence type="ECO:0000259" key="4">
    <source>
        <dbReference type="PROSITE" id="PS50878"/>
    </source>
</evidence>
<protein>
    <recommendedName>
        <fullName evidence="2">ribonuclease H</fullName>
        <ecNumber evidence="2">3.1.26.4</ecNumber>
    </recommendedName>
</protein>
<evidence type="ECO:0000313" key="6">
    <source>
        <dbReference type="Proteomes" id="UP001108240"/>
    </source>
</evidence>
<name>A0A9J8C3Q9_CYPCA</name>
<proteinExistence type="inferred from homology"/>
<dbReference type="PANTHER" id="PTHR37984">
    <property type="entry name" value="PROTEIN CBG26694"/>
    <property type="match status" value="1"/>
</dbReference>
<dbReference type="FunFam" id="3.30.70.270:FF:000026">
    <property type="entry name" value="Transposon Ty3-G Gag-Pol polyprotein"/>
    <property type="match status" value="1"/>
</dbReference>
<evidence type="ECO:0000256" key="3">
    <source>
        <dbReference type="ARBA" id="ARBA00023268"/>
    </source>
</evidence>
<feature type="domain" description="Reverse transcriptase" evidence="4">
    <location>
        <begin position="1"/>
        <end position="164"/>
    </location>
</feature>
<dbReference type="Gene3D" id="3.30.70.270">
    <property type="match status" value="2"/>
</dbReference>
<evidence type="ECO:0000256" key="2">
    <source>
        <dbReference type="ARBA" id="ARBA00012180"/>
    </source>
</evidence>
<dbReference type="SUPFAM" id="SSF56672">
    <property type="entry name" value="DNA/RNA polymerases"/>
    <property type="match status" value="1"/>
</dbReference>
<evidence type="ECO:0000313" key="5">
    <source>
        <dbReference type="Ensembl" id="ENSCCRP00000164412.1"/>
    </source>
</evidence>
<dbReference type="Pfam" id="PF00078">
    <property type="entry name" value="RVT_1"/>
    <property type="match status" value="1"/>
</dbReference>
<dbReference type="AlphaFoldDB" id="A0A9J8C3Q9"/>
<dbReference type="PROSITE" id="PS50878">
    <property type="entry name" value="RT_POL"/>
    <property type="match status" value="1"/>
</dbReference>
<dbReference type="FunFam" id="3.10.20.370:FF:000001">
    <property type="entry name" value="Retrovirus-related Pol polyprotein from transposon 17.6-like protein"/>
    <property type="match status" value="1"/>
</dbReference>
<reference evidence="5" key="2">
    <citation type="submission" date="2025-09" db="UniProtKB">
        <authorList>
            <consortium name="Ensembl"/>
        </authorList>
    </citation>
    <scope>IDENTIFICATION</scope>
</reference>
<dbReference type="InterPro" id="IPR050951">
    <property type="entry name" value="Retrovirus_Pol_polyprotein"/>
</dbReference>
<reference evidence="5" key="1">
    <citation type="submission" date="2025-08" db="UniProtKB">
        <authorList>
            <consortium name="Ensembl"/>
        </authorList>
    </citation>
    <scope>IDENTIFICATION</scope>
</reference>
<dbReference type="EC" id="3.1.26.4" evidence="2"/>
<dbReference type="Proteomes" id="UP001108240">
    <property type="component" value="Unplaced"/>
</dbReference>
<dbReference type="InterPro" id="IPR043502">
    <property type="entry name" value="DNA/RNA_pol_sf"/>
</dbReference>
<dbReference type="GO" id="GO:0004523">
    <property type="term" value="F:RNA-DNA hybrid ribonuclease activity"/>
    <property type="evidence" value="ECO:0007669"/>
    <property type="project" value="UniProtKB-EC"/>
</dbReference>
<evidence type="ECO:0000256" key="1">
    <source>
        <dbReference type="ARBA" id="ARBA00010879"/>
    </source>
</evidence>
<comment type="similarity">
    <text evidence="1">Belongs to the beta type-B retroviral polymerase family. HERV class-II K(HML-2) pol subfamily.</text>
</comment>
<accession>A0A9J8C3Q9</accession>
<keyword evidence="3" id="KW-0511">Multifunctional enzyme</keyword>
<dbReference type="CDD" id="cd01647">
    <property type="entry name" value="RT_LTR"/>
    <property type="match status" value="1"/>
</dbReference>
<dbReference type="Pfam" id="PF17919">
    <property type="entry name" value="RT_RNaseH_2"/>
    <property type="match status" value="1"/>
</dbReference>
<dbReference type="Gene3D" id="3.10.10.10">
    <property type="entry name" value="HIV Type 1 Reverse Transcriptase, subunit A, domain 1"/>
    <property type="match status" value="1"/>
</dbReference>
<dbReference type="OMA" id="YATTGHE"/>